<evidence type="ECO:0000313" key="3">
    <source>
        <dbReference type="Proteomes" id="UP000600918"/>
    </source>
</evidence>
<dbReference type="GO" id="GO:0008297">
    <property type="term" value="F:single-stranded DNA exodeoxyribonuclease activity"/>
    <property type="evidence" value="ECO:0007669"/>
    <property type="project" value="UniProtKB-UniRule"/>
</dbReference>
<dbReference type="GO" id="GO:0043504">
    <property type="term" value="P:mitochondrial DNA repair"/>
    <property type="evidence" value="ECO:0007669"/>
    <property type="project" value="UniProtKB-UniRule"/>
</dbReference>
<name>A0A834NLX5_VESPE</name>
<dbReference type="EMBL" id="JACSDY010000012">
    <property type="protein sequence ID" value="KAF7413329.1"/>
    <property type="molecule type" value="Genomic_DNA"/>
</dbReference>
<keyword evidence="1" id="KW-0540">Nuclease</keyword>
<keyword evidence="1" id="KW-0496">Mitochondrion</keyword>
<comment type="similarity">
    <text evidence="1">Belongs to the MGME1 family.</text>
</comment>
<gene>
    <name evidence="2" type="ORF">H0235_013180</name>
</gene>
<evidence type="ECO:0000256" key="1">
    <source>
        <dbReference type="HAMAP-Rule" id="MF_03030"/>
    </source>
</evidence>
<dbReference type="PANTHER" id="PTHR31340:SF3">
    <property type="entry name" value="MITOCHONDRIAL GENOME MAINTENANCE EXONUCLEASE 1"/>
    <property type="match status" value="1"/>
</dbReference>
<dbReference type="HAMAP" id="MF_03030">
    <property type="entry name" value="MGME1"/>
    <property type="match status" value="1"/>
</dbReference>
<keyword evidence="3" id="KW-1185">Reference proteome</keyword>
<dbReference type="PANTHER" id="PTHR31340">
    <property type="entry name" value="MITOCHONDRIAL GENOME MAINTENANCE EXONUCLEASE 1"/>
    <property type="match status" value="1"/>
</dbReference>
<comment type="subcellular location">
    <subcellularLocation>
        <location evidence="1">Mitochondrion</location>
    </subcellularLocation>
</comment>
<proteinExistence type="inferred from homology"/>
<dbReference type="AlphaFoldDB" id="A0A834NLX5"/>
<comment type="function">
    <text evidence="1">Metal-dependent single-stranded DNA (ssDNA) exonuclease involved in mitochondrial genome maintenance.</text>
</comment>
<keyword evidence="1" id="KW-0269">Exonuclease</keyword>
<feature type="active site" evidence="1">
    <location>
        <position position="309"/>
    </location>
</feature>
<organism evidence="2 3">
    <name type="scientific">Vespula pensylvanica</name>
    <name type="common">Western yellow jacket</name>
    <name type="synonym">Wasp</name>
    <dbReference type="NCBI Taxonomy" id="30213"/>
    <lineage>
        <taxon>Eukaryota</taxon>
        <taxon>Metazoa</taxon>
        <taxon>Ecdysozoa</taxon>
        <taxon>Arthropoda</taxon>
        <taxon>Hexapoda</taxon>
        <taxon>Insecta</taxon>
        <taxon>Pterygota</taxon>
        <taxon>Neoptera</taxon>
        <taxon>Endopterygota</taxon>
        <taxon>Hymenoptera</taxon>
        <taxon>Apocrita</taxon>
        <taxon>Aculeata</taxon>
        <taxon>Vespoidea</taxon>
        <taxon>Vespidae</taxon>
        <taxon>Vespinae</taxon>
        <taxon>Vespula</taxon>
    </lineage>
</organism>
<protein>
    <recommendedName>
        <fullName evidence="1">Mitochondrial genome maintenance exonuclease 1</fullName>
        <ecNumber evidence="1">3.1.-.-</ecNumber>
    </recommendedName>
</protein>
<dbReference type="GO" id="GO:0005739">
    <property type="term" value="C:mitochondrion"/>
    <property type="evidence" value="ECO:0007669"/>
    <property type="project" value="UniProtKB-SubCell"/>
</dbReference>
<sequence>MLRHEIRGISALHRKRREEKFMYGSMKKKKKQIWVKSANDSNEEDAKVDSELWWHLKLSRSRMNLAKSDRNGLCDIDCSPAKNIQRIKLIPKDPLLAYDKDKIVSNAKKGIITLEKSKDVKKKQEGNKNDDALAIPNDSKILQEKNMKLLDVEIDKISGFPMFIDKKEESTERDKLEILSIPMEDDPETLYYPSVTKILSATMSPQAQKALAFWKTKMIREMGEENFNEYHKNLLKEGNEFHSCIENTLLGRTVDIPKHIRQAYDGLNEIINELEDVKAVESLVSHKDLYYKGKVDCIASFRGKLYAIDWKKSDKDKLNINFMYDAPTQLAAYIGAINSSKRYPFVVDCGLIVVGYTSGKPADIFIVSGEELKTHWETWLAKLKRYWINVKNH</sequence>
<feature type="active site" evidence="1">
    <location>
        <position position="296"/>
    </location>
</feature>
<dbReference type="GO" id="GO:0006264">
    <property type="term" value="P:mitochondrial DNA replication"/>
    <property type="evidence" value="ECO:0007669"/>
    <property type="project" value="TreeGrafter"/>
</dbReference>
<accession>A0A834NLX5</accession>
<evidence type="ECO:0000313" key="2">
    <source>
        <dbReference type="EMBL" id="KAF7413329.1"/>
    </source>
</evidence>
<reference evidence="2" key="1">
    <citation type="journal article" date="2020" name="G3 (Bethesda)">
        <title>High-Quality Assemblies for Three Invasive Social Wasps from the &lt;i&gt;Vespula&lt;/i&gt; Genus.</title>
        <authorList>
            <person name="Harrop T.W.R."/>
            <person name="Guhlin J."/>
            <person name="McLaughlin G.M."/>
            <person name="Permina E."/>
            <person name="Stockwell P."/>
            <person name="Gilligan J."/>
            <person name="Le Lec M.F."/>
            <person name="Gruber M.A.M."/>
            <person name="Quinn O."/>
            <person name="Lovegrove M."/>
            <person name="Duncan E.J."/>
            <person name="Remnant E.J."/>
            <person name="Van Eeckhoven J."/>
            <person name="Graham B."/>
            <person name="Knapp R.A."/>
            <person name="Langford K.W."/>
            <person name="Kronenberg Z."/>
            <person name="Press M.O."/>
            <person name="Eacker S.M."/>
            <person name="Wilson-Rankin E.E."/>
            <person name="Purcell J."/>
            <person name="Lester P.J."/>
            <person name="Dearden P.K."/>
        </authorList>
    </citation>
    <scope>NUCLEOTIDE SEQUENCE</scope>
    <source>
        <strain evidence="2">Volc-1</strain>
    </source>
</reference>
<dbReference type="Proteomes" id="UP000600918">
    <property type="component" value="Unassembled WGS sequence"/>
</dbReference>
<dbReference type="EC" id="3.1.-.-" evidence="1"/>
<feature type="active site" evidence="1">
    <location>
        <position position="311"/>
    </location>
</feature>
<comment type="caution">
    <text evidence="2">The sequence shown here is derived from an EMBL/GenBank/DDBJ whole genome shotgun (WGS) entry which is preliminary data.</text>
</comment>
<keyword evidence="1" id="KW-0378">Hydrolase</keyword>